<dbReference type="PANTHER" id="PTHR46401:SF2">
    <property type="entry name" value="GLYCOSYLTRANSFERASE WBBK-RELATED"/>
    <property type="match status" value="1"/>
</dbReference>
<dbReference type="Proteomes" id="UP000594459">
    <property type="component" value="Chromosome"/>
</dbReference>
<keyword evidence="1 3" id="KW-0808">Transferase</keyword>
<proteinExistence type="predicted"/>
<sequence length="329" mass="35250">MSGPLSNAANVTERVVPWATNGPANMWFLPYLADLSGIDLFHAPSNILPMGLGMPCITTVHDVMWLTDPELCNPKPWGLAEKAFYRHGMSHAMARSTIILTVSEATRTGLIDLEPALAARCRAVLPGLSERFVRRATDLAQIDRIGVSRPRYVLTVGQNAPYKNHARVLEAFASAFSSDQSIGLVLVQRQGASNSRLQKLATQLGIADRVDFLAPVDEDALVTLYNGATALLHPSLCEGFGMPIAEAMACGCPVITSNRSAMPEVAAGAALLVDPEDTASIASALRRIATDPALASGLVERGIARARMLDWCNFAAANLDAYRTVLEPD</sequence>
<evidence type="ECO:0000313" key="3">
    <source>
        <dbReference type="EMBL" id="QPC97733.1"/>
    </source>
</evidence>
<dbReference type="Pfam" id="PF00534">
    <property type="entry name" value="Glycos_transf_1"/>
    <property type="match status" value="1"/>
</dbReference>
<dbReference type="KEGG" id="qso:IRL76_07370"/>
<name>A0A7S8F259_9SPHN</name>
<dbReference type="GO" id="GO:0016757">
    <property type="term" value="F:glycosyltransferase activity"/>
    <property type="evidence" value="ECO:0007669"/>
    <property type="project" value="InterPro"/>
</dbReference>
<dbReference type="AlphaFoldDB" id="A0A7S8F259"/>
<dbReference type="GO" id="GO:0009103">
    <property type="term" value="P:lipopolysaccharide biosynthetic process"/>
    <property type="evidence" value="ECO:0007669"/>
    <property type="project" value="TreeGrafter"/>
</dbReference>
<accession>A0A7S8F259</accession>
<evidence type="ECO:0000259" key="2">
    <source>
        <dbReference type="Pfam" id="PF00534"/>
    </source>
</evidence>
<dbReference type="SUPFAM" id="SSF53756">
    <property type="entry name" value="UDP-Glycosyltransferase/glycogen phosphorylase"/>
    <property type="match status" value="1"/>
</dbReference>
<feature type="domain" description="Glycosyl transferase family 1" evidence="2">
    <location>
        <begin position="149"/>
        <end position="302"/>
    </location>
</feature>
<protein>
    <submittedName>
        <fullName evidence="3">Glycosyltransferase family 4 protein</fullName>
    </submittedName>
</protein>
<reference evidence="3 4" key="1">
    <citation type="submission" date="2020-11" db="EMBL/GenBank/DDBJ databases">
        <title>The genome sequence of Erythrobacter sp. 6D36.</title>
        <authorList>
            <person name="Liu Y."/>
        </authorList>
    </citation>
    <scope>NUCLEOTIDE SEQUENCE [LARGE SCALE GENOMIC DNA]</scope>
    <source>
        <strain evidence="3 4">6D36</strain>
    </source>
</reference>
<evidence type="ECO:0000256" key="1">
    <source>
        <dbReference type="ARBA" id="ARBA00022679"/>
    </source>
</evidence>
<dbReference type="PANTHER" id="PTHR46401">
    <property type="entry name" value="GLYCOSYLTRANSFERASE WBBK-RELATED"/>
    <property type="match status" value="1"/>
</dbReference>
<gene>
    <name evidence="3" type="ORF">IRL76_07370</name>
</gene>
<evidence type="ECO:0000313" key="4">
    <source>
        <dbReference type="Proteomes" id="UP000594459"/>
    </source>
</evidence>
<dbReference type="EMBL" id="CP064654">
    <property type="protein sequence ID" value="QPC97733.1"/>
    <property type="molecule type" value="Genomic_DNA"/>
</dbReference>
<organism evidence="3 4">
    <name type="scientific">Qipengyuania soli</name>
    <dbReference type="NCBI Taxonomy" id="2782568"/>
    <lineage>
        <taxon>Bacteria</taxon>
        <taxon>Pseudomonadati</taxon>
        <taxon>Pseudomonadota</taxon>
        <taxon>Alphaproteobacteria</taxon>
        <taxon>Sphingomonadales</taxon>
        <taxon>Erythrobacteraceae</taxon>
        <taxon>Qipengyuania</taxon>
    </lineage>
</organism>
<dbReference type="CDD" id="cd03809">
    <property type="entry name" value="GT4_MtfB-like"/>
    <property type="match status" value="1"/>
</dbReference>
<dbReference type="Gene3D" id="3.40.50.2000">
    <property type="entry name" value="Glycogen Phosphorylase B"/>
    <property type="match status" value="1"/>
</dbReference>
<dbReference type="InterPro" id="IPR001296">
    <property type="entry name" value="Glyco_trans_1"/>
</dbReference>
<keyword evidence="4" id="KW-1185">Reference proteome</keyword>